<evidence type="ECO:0000256" key="2">
    <source>
        <dbReference type="ARBA" id="ARBA00022679"/>
    </source>
</evidence>
<dbReference type="Gene3D" id="3.90.550.10">
    <property type="entry name" value="Spore Coat Polysaccharide Biosynthesis Protein SpsA, Chain A"/>
    <property type="match status" value="1"/>
</dbReference>
<accession>A0ABT4K9H7</accession>
<keyword evidence="6" id="KW-1185">Reference proteome</keyword>
<dbReference type="RefSeq" id="WP_124032071.1">
    <property type="nucleotide sequence ID" value="NZ_CAKMAX010000027.1"/>
</dbReference>
<sequence>METQNQPLISVIVPVYNVEHYLSKCIKSIITQTYNNLEIIFINDGSTDQSLKLLNQWKKKDNRIKVINQNNQGLSKARNTGIQISSGKYLTFIDSDDFVTKDYVEYLFNLLKRHNFSSPLAICSLMNVYSNSNKYQNMGNGNIITLSGKECIKKMCYHDLVDTCAYGKLGKRELYNDHFFPENMLFEDIGSTYKLFLQSKTVECGFEPKYFYVIKSNSIVTSSFNLKKLDLLTMTDKMAKNVKNQFPDLKNAVLRRQVYARFSTLNQTLNEKNNNIKEIQNKLIDYIKQNKDSILKDPNIPKRDRIAYKMLSLGLGFYKISWNIYVKLKK</sequence>
<proteinExistence type="predicted"/>
<feature type="coiled-coil region" evidence="3">
    <location>
        <begin position="262"/>
        <end position="289"/>
    </location>
</feature>
<dbReference type="PANTHER" id="PTHR22916">
    <property type="entry name" value="GLYCOSYLTRANSFERASE"/>
    <property type="match status" value="1"/>
</dbReference>
<dbReference type="CDD" id="cd00761">
    <property type="entry name" value="Glyco_tranf_GTA_type"/>
    <property type="match status" value="1"/>
</dbReference>
<name>A0ABT4K9H7_9LACO</name>
<dbReference type="PANTHER" id="PTHR22916:SF51">
    <property type="entry name" value="GLYCOSYLTRANSFERASE EPSH-RELATED"/>
    <property type="match status" value="1"/>
</dbReference>
<keyword evidence="2" id="KW-0808">Transferase</keyword>
<dbReference type="EMBL" id="JAKHMS010000050">
    <property type="protein sequence ID" value="MCZ3782328.1"/>
    <property type="molecule type" value="Genomic_DNA"/>
</dbReference>
<dbReference type="Proteomes" id="UP001527392">
    <property type="component" value="Unassembled WGS sequence"/>
</dbReference>
<protein>
    <submittedName>
        <fullName evidence="5">Glycosyltransferase</fullName>
    </submittedName>
</protein>
<evidence type="ECO:0000313" key="6">
    <source>
        <dbReference type="Proteomes" id="UP001527392"/>
    </source>
</evidence>
<gene>
    <name evidence="5" type="ORF">L2504_09415</name>
</gene>
<dbReference type="InterPro" id="IPR001173">
    <property type="entry name" value="Glyco_trans_2-like"/>
</dbReference>
<evidence type="ECO:0000256" key="3">
    <source>
        <dbReference type="SAM" id="Coils"/>
    </source>
</evidence>
<dbReference type="InterPro" id="IPR029044">
    <property type="entry name" value="Nucleotide-diphossugar_trans"/>
</dbReference>
<dbReference type="SUPFAM" id="SSF53448">
    <property type="entry name" value="Nucleotide-diphospho-sugar transferases"/>
    <property type="match status" value="1"/>
</dbReference>
<evidence type="ECO:0000256" key="1">
    <source>
        <dbReference type="ARBA" id="ARBA00022676"/>
    </source>
</evidence>
<evidence type="ECO:0000313" key="5">
    <source>
        <dbReference type="EMBL" id="MCZ3782328.1"/>
    </source>
</evidence>
<keyword evidence="3" id="KW-0175">Coiled coil</keyword>
<dbReference type="Pfam" id="PF00535">
    <property type="entry name" value="Glycos_transf_2"/>
    <property type="match status" value="1"/>
</dbReference>
<feature type="domain" description="Glycosyltransferase 2-like" evidence="4">
    <location>
        <begin position="10"/>
        <end position="178"/>
    </location>
</feature>
<organism evidence="5 6">
    <name type="scientific">Limosilactobacillus vaginalis</name>
    <dbReference type="NCBI Taxonomy" id="1633"/>
    <lineage>
        <taxon>Bacteria</taxon>
        <taxon>Bacillati</taxon>
        <taxon>Bacillota</taxon>
        <taxon>Bacilli</taxon>
        <taxon>Lactobacillales</taxon>
        <taxon>Lactobacillaceae</taxon>
        <taxon>Limosilactobacillus</taxon>
    </lineage>
</organism>
<comment type="caution">
    <text evidence="5">The sequence shown here is derived from an EMBL/GenBank/DDBJ whole genome shotgun (WGS) entry which is preliminary data.</text>
</comment>
<reference evidence="5 6" key="1">
    <citation type="submission" date="2022-01" db="EMBL/GenBank/DDBJ databases">
        <title>VMRC isolate genome collection.</title>
        <authorList>
            <person name="France M."/>
            <person name="Rutt L."/>
            <person name="Humphrys M."/>
            <person name="Ravel J."/>
        </authorList>
    </citation>
    <scope>NUCLEOTIDE SEQUENCE [LARGE SCALE GENOMIC DNA]</scope>
    <source>
        <strain evidence="5 6">C0030B4</strain>
    </source>
</reference>
<evidence type="ECO:0000259" key="4">
    <source>
        <dbReference type="Pfam" id="PF00535"/>
    </source>
</evidence>
<keyword evidence="1" id="KW-0328">Glycosyltransferase</keyword>